<comment type="caution">
    <text evidence="1">The sequence shown here is derived from an EMBL/GenBank/DDBJ whole genome shotgun (WGS) entry which is preliminary data.</text>
</comment>
<dbReference type="AlphaFoldDB" id="A0A2P5BPZ5"/>
<keyword evidence="2" id="KW-1185">Reference proteome</keyword>
<sequence length="107" mass="11831">MENDACEITTKGMVVDCCHQLQRATGSKVSLCSSNSTKVGGFKVEKLGSSKIGRYEPQFESPTKRFCLICRDELSPEHNHDATENIGYNYYSLEASSITSSSHQQTC</sequence>
<dbReference type="Proteomes" id="UP000237105">
    <property type="component" value="Unassembled WGS sequence"/>
</dbReference>
<name>A0A2P5BPZ5_PARAD</name>
<dbReference type="EMBL" id="JXTB01000241">
    <property type="protein sequence ID" value="PON50814.1"/>
    <property type="molecule type" value="Genomic_DNA"/>
</dbReference>
<proteinExistence type="predicted"/>
<evidence type="ECO:0000313" key="2">
    <source>
        <dbReference type="Proteomes" id="UP000237105"/>
    </source>
</evidence>
<evidence type="ECO:0000313" key="1">
    <source>
        <dbReference type="EMBL" id="PON50814.1"/>
    </source>
</evidence>
<dbReference type="OrthoDB" id="10506847at2759"/>
<reference evidence="2" key="1">
    <citation type="submission" date="2016-06" db="EMBL/GenBank/DDBJ databases">
        <title>Parallel loss of symbiosis genes in relatives of nitrogen-fixing non-legume Parasponia.</title>
        <authorList>
            <person name="Van Velzen R."/>
            <person name="Holmer R."/>
            <person name="Bu F."/>
            <person name="Rutten L."/>
            <person name="Van Zeijl A."/>
            <person name="Liu W."/>
            <person name="Santuari L."/>
            <person name="Cao Q."/>
            <person name="Sharma T."/>
            <person name="Shen D."/>
            <person name="Roswanjaya Y."/>
            <person name="Wardhani T."/>
            <person name="Kalhor M.S."/>
            <person name="Jansen J."/>
            <person name="Van den Hoogen J."/>
            <person name="Gungor B."/>
            <person name="Hartog M."/>
            <person name="Hontelez J."/>
            <person name="Verver J."/>
            <person name="Yang W.-C."/>
            <person name="Schijlen E."/>
            <person name="Repin R."/>
            <person name="Schilthuizen M."/>
            <person name="Schranz E."/>
            <person name="Heidstra R."/>
            <person name="Miyata K."/>
            <person name="Fedorova E."/>
            <person name="Kohlen W."/>
            <person name="Bisseling T."/>
            <person name="Smit S."/>
            <person name="Geurts R."/>
        </authorList>
    </citation>
    <scope>NUCLEOTIDE SEQUENCE [LARGE SCALE GENOMIC DNA]</scope>
    <source>
        <strain evidence="2">cv. WU1-14</strain>
    </source>
</reference>
<gene>
    <name evidence="1" type="ORF">PanWU01x14_220510</name>
</gene>
<protein>
    <submittedName>
        <fullName evidence="1">Uncharacterized protein</fullName>
    </submittedName>
</protein>
<organism evidence="1 2">
    <name type="scientific">Parasponia andersonii</name>
    <name type="common">Sponia andersonii</name>
    <dbReference type="NCBI Taxonomy" id="3476"/>
    <lineage>
        <taxon>Eukaryota</taxon>
        <taxon>Viridiplantae</taxon>
        <taxon>Streptophyta</taxon>
        <taxon>Embryophyta</taxon>
        <taxon>Tracheophyta</taxon>
        <taxon>Spermatophyta</taxon>
        <taxon>Magnoliopsida</taxon>
        <taxon>eudicotyledons</taxon>
        <taxon>Gunneridae</taxon>
        <taxon>Pentapetalae</taxon>
        <taxon>rosids</taxon>
        <taxon>fabids</taxon>
        <taxon>Rosales</taxon>
        <taxon>Cannabaceae</taxon>
        <taxon>Parasponia</taxon>
    </lineage>
</organism>
<accession>A0A2P5BPZ5</accession>